<comment type="caution">
    <text evidence="3">The sequence shown here is derived from an EMBL/GenBank/DDBJ whole genome shotgun (WGS) entry which is preliminary data.</text>
</comment>
<comment type="pathway">
    <text evidence="1">Protein modification; [NiFe] hydrogenase maturation.</text>
</comment>
<dbReference type="Pfam" id="PF01455">
    <property type="entry name" value="HupF_HypC"/>
    <property type="match status" value="1"/>
</dbReference>
<organism evidence="3 4">
    <name type="scientific">Plesiomonas shigelloides</name>
    <name type="common">Aeromonas shigelloides</name>
    <dbReference type="NCBI Taxonomy" id="703"/>
    <lineage>
        <taxon>Bacteria</taxon>
        <taxon>Pseudomonadati</taxon>
        <taxon>Pseudomonadota</taxon>
        <taxon>Gammaproteobacteria</taxon>
        <taxon>Enterobacterales</taxon>
        <taxon>Enterobacteriaceae</taxon>
        <taxon>Plesiomonas</taxon>
    </lineage>
</organism>
<evidence type="ECO:0000256" key="2">
    <source>
        <dbReference type="ARBA" id="ARBA00006018"/>
    </source>
</evidence>
<dbReference type="PANTHER" id="PTHR35177:SF2">
    <property type="entry name" value="HYDROGENASE MATURATION FACTOR HYBG"/>
    <property type="match status" value="1"/>
</dbReference>
<dbReference type="InterPro" id="IPR001109">
    <property type="entry name" value="Hydrogenase_HupF/HypC"/>
</dbReference>
<dbReference type="SUPFAM" id="SSF159127">
    <property type="entry name" value="HupF/HypC-like"/>
    <property type="match status" value="1"/>
</dbReference>
<name>A0A8I1W7D5_PLESH</name>
<evidence type="ECO:0000313" key="3">
    <source>
        <dbReference type="EMBL" id="MBO1109214.1"/>
    </source>
</evidence>
<gene>
    <name evidence="3" type="ORF">J2R62_13510</name>
</gene>
<proteinExistence type="inferred from homology"/>
<reference evidence="3" key="1">
    <citation type="submission" date="2021-03" db="EMBL/GenBank/DDBJ databases">
        <title>Plesiomonas shigelloides zfcc0051, isolated from zebrafish feces.</title>
        <authorList>
            <person name="Vanderhoek Z."/>
            <person name="Gaulke C."/>
        </authorList>
    </citation>
    <scope>NUCLEOTIDE SEQUENCE</scope>
    <source>
        <strain evidence="3">Zfcc0051</strain>
    </source>
</reference>
<protein>
    <submittedName>
        <fullName evidence="3">HypC/HybG/HupF family hydrogenase formation chaperone</fullName>
    </submittedName>
</protein>
<dbReference type="PANTHER" id="PTHR35177">
    <property type="entry name" value="HYDROGENASE MATURATION FACTOR HYBG"/>
    <property type="match status" value="1"/>
</dbReference>
<dbReference type="Proteomes" id="UP000664658">
    <property type="component" value="Unassembled WGS sequence"/>
</dbReference>
<dbReference type="UniPathway" id="UPA00335"/>
<dbReference type="NCBIfam" id="TIGR00074">
    <property type="entry name" value="hypC_hupF"/>
    <property type="match status" value="1"/>
</dbReference>
<dbReference type="GO" id="GO:0005506">
    <property type="term" value="F:iron ion binding"/>
    <property type="evidence" value="ECO:0007669"/>
    <property type="project" value="TreeGrafter"/>
</dbReference>
<dbReference type="GO" id="GO:0051604">
    <property type="term" value="P:protein maturation"/>
    <property type="evidence" value="ECO:0007669"/>
    <property type="project" value="TreeGrafter"/>
</dbReference>
<dbReference type="Gene3D" id="2.30.30.140">
    <property type="match status" value="1"/>
</dbReference>
<evidence type="ECO:0000256" key="1">
    <source>
        <dbReference type="ARBA" id="ARBA00004711"/>
    </source>
</evidence>
<accession>A0A8I1W7D5</accession>
<dbReference type="EMBL" id="JAFNAA010000016">
    <property type="protein sequence ID" value="MBO1109214.1"/>
    <property type="molecule type" value="Genomic_DNA"/>
</dbReference>
<dbReference type="PRINTS" id="PR00445">
    <property type="entry name" value="HUPFHYPC"/>
</dbReference>
<dbReference type="RefSeq" id="WP_207542439.1">
    <property type="nucleotide sequence ID" value="NZ_JAFNAA010000016.1"/>
</dbReference>
<dbReference type="InterPro" id="IPR019812">
    <property type="entry name" value="Hydgase_assmbl_chp_CS"/>
</dbReference>
<sequence>MCIGIPSRVLSVNGQLACVDSFGQQREVSLLLLDEPVNVGDYLLVQVGGFAVSRMSAEDAEASLSAMQALLNGDLPDDLIADADLPSAMRYSEVSK</sequence>
<evidence type="ECO:0000313" key="4">
    <source>
        <dbReference type="Proteomes" id="UP000664658"/>
    </source>
</evidence>
<dbReference type="PROSITE" id="PS01097">
    <property type="entry name" value="HUPF_HYPC"/>
    <property type="match status" value="1"/>
</dbReference>
<dbReference type="GO" id="GO:1902670">
    <property type="term" value="F:carbon dioxide binding"/>
    <property type="evidence" value="ECO:0007669"/>
    <property type="project" value="TreeGrafter"/>
</dbReference>
<dbReference type="AlphaFoldDB" id="A0A8I1W7D5"/>
<comment type="similarity">
    <text evidence="2">Belongs to the HupF/HypC family.</text>
</comment>